<organism evidence="3 4">
    <name type="scientific">Nesidiocoris tenuis</name>
    <dbReference type="NCBI Taxonomy" id="355587"/>
    <lineage>
        <taxon>Eukaryota</taxon>
        <taxon>Metazoa</taxon>
        <taxon>Ecdysozoa</taxon>
        <taxon>Arthropoda</taxon>
        <taxon>Hexapoda</taxon>
        <taxon>Insecta</taxon>
        <taxon>Pterygota</taxon>
        <taxon>Neoptera</taxon>
        <taxon>Paraneoptera</taxon>
        <taxon>Hemiptera</taxon>
        <taxon>Heteroptera</taxon>
        <taxon>Panheteroptera</taxon>
        <taxon>Cimicomorpha</taxon>
        <taxon>Miridae</taxon>
        <taxon>Dicyphina</taxon>
        <taxon>Nesidiocoris</taxon>
    </lineage>
</organism>
<dbReference type="SUPFAM" id="SSF48366">
    <property type="entry name" value="Ras GEF"/>
    <property type="match status" value="1"/>
</dbReference>
<dbReference type="GO" id="GO:0005886">
    <property type="term" value="C:plasma membrane"/>
    <property type="evidence" value="ECO:0007669"/>
    <property type="project" value="TreeGrafter"/>
</dbReference>
<evidence type="ECO:0000259" key="2">
    <source>
        <dbReference type="SMART" id="SM00147"/>
    </source>
</evidence>
<dbReference type="InterPro" id="IPR036964">
    <property type="entry name" value="RASGEF_cat_dom_sf"/>
</dbReference>
<gene>
    <name evidence="3" type="ORF">NTEN_LOCUS12502</name>
</gene>
<evidence type="ECO:0000313" key="4">
    <source>
        <dbReference type="Proteomes" id="UP000479000"/>
    </source>
</evidence>
<dbReference type="InterPro" id="IPR008937">
    <property type="entry name" value="Ras-like_GEF"/>
</dbReference>
<dbReference type="InterPro" id="IPR023578">
    <property type="entry name" value="Ras_GEF_dom_sf"/>
</dbReference>
<proteinExistence type="predicted"/>
<dbReference type="Pfam" id="PF00617">
    <property type="entry name" value="RasGEF"/>
    <property type="match status" value="1"/>
</dbReference>
<dbReference type="EMBL" id="CADCXU010018800">
    <property type="protein sequence ID" value="CAB0007145.1"/>
    <property type="molecule type" value="Genomic_DNA"/>
</dbReference>
<keyword evidence="4" id="KW-1185">Reference proteome</keyword>
<dbReference type="SMART" id="SM00147">
    <property type="entry name" value="RasGEF"/>
    <property type="match status" value="1"/>
</dbReference>
<protein>
    <recommendedName>
        <fullName evidence="2">Ras-GEF domain-containing protein</fullName>
    </recommendedName>
</protein>
<dbReference type="AlphaFoldDB" id="A0A6H5GVH9"/>
<sequence length="504" mass="57047">MSPHGTNLQISENLSISSLLQCCFSCCRQRRKWPRWKPSCKEGEIVQGRSAGHTIANEVARERRWWLWFAPAPQDHLSLETCPLLTFRLLTIEHQWLTSISTSNSSALMSATNQVYHSLTTLIKLCDDVLFTGDKNLSKLNVTDVLQQVNDAVQDVSGPFFTASEDRKFSSRSCSTFTSVSSETSMASLVQHPDDQIGPSISIGAVMAYMEMFGNCSQPNASELLRHSVHTYSLLQAEWQQASLSSAHSCSFATHSSFSTSHSYLQSNLVEFKSEQVAEQMTLLDSELFMKIEIPEVLIWAQEQNEERSPNLTRFTEHFNKMSYCGLVLQDLTFVHIGNSDYLSEGVINFSKRWQQFNIVENMKRFKKGAYNFKKNERIIAFFSNFDDFLCEEAMWQISESIKPREQCNSTCMMTMFIGSKIFEFDSPAIQKVRWSLRTGPLADISKEHARLPGTASTLEQLGMLEPRGTNMSLDRRAVISAARRLHCGPSIIAIKNIDQLNAA</sequence>
<dbReference type="OrthoDB" id="25179at2759"/>
<feature type="domain" description="Ras-GEF" evidence="2">
    <location>
        <begin position="269"/>
        <end position="406"/>
    </location>
</feature>
<dbReference type="InterPro" id="IPR001895">
    <property type="entry name" value="RASGEF_cat_dom"/>
</dbReference>
<dbReference type="Proteomes" id="UP000479000">
    <property type="component" value="Unassembled WGS sequence"/>
</dbReference>
<evidence type="ECO:0000256" key="1">
    <source>
        <dbReference type="ARBA" id="ARBA00022658"/>
    </source>
</evidence>
<dbReference type="Gene3D" id="1.10.840.10">
    <property type="entry name" value="Ras guanine-nucleotide exchange factors catalytic domain"/>
    <property type="match status" value="2"/>
</dbReference>
<reference evidence="3 4" key="1">
    <citation type="submission" date="2020-02" db="EMBL/GenBank/DDBJ databases">
        <authorList>
            <person name="Ferguson B K."/>
        </authorList>
    </citation>
    <scope>NUCLEOTIDE SEQUENCE [LARGE SCALE GENOMIC DNA]</scope>
</reference>
<dbReference type="PANTHER" id="PTHR23113:SF224">
    <property type="entry name" value="RAP GUANINE NUCLEOTIDE EXCHANGE FACTOR 1"/>
    <property type="match status" value="1"/>
</dbReference>
<accession>A0A6H5GVH9</accession>
<dbReference type="GO" id="GO:0005085">
    <property type="term" value="F:guanyl-nucleotide exchange factor activity"/>
    <property type="evidence" value="ECO:0007669"/>
    <property type="project" value="UniProtKB-KW"/>
</dbReference>
<name>A0A6H5GVH9_9HEMI</name>
<dbReference type="GO" id="GO:0007265">
    <property type="term" value="P:Ras protein signal transduction"/>
    <property type="evidence" value="ECO:0007669"/>
    <property type="project" value="TreeGrafter"/>
</dbReference>
<keyword evidence="1" id="KW-0344">Guanine-nucleotide releasing factor</keyword>
<dbReference type="PANTHER" id="PTHR23113">
    <property type="entry name" value="GUANINE NUCLEOTIDE EXCHANGE FACTOR"/>
    <property type="match status" value="1"/>
</dbReference>
<evidence type="ECO:0000313" key="3">
    <source>
        <dbReference type="EMBL" id="CAB0007145.1"/>
    </source>
</evidence>